<name>A0A397W109_9GLOM</name>
<proteinExistence type="predicted"/>
<sequence>MLLISLCLNVFRINKCFICNNVNTSPFFFFLRYILYLASFPSTSFQNSAILLLVTIYFFYSFSSFARLQFKLFLFLYYIHFIARI</sequence>
<dbReference type="AlphaFoldDB" id="A0A397W109"/>
<feature type="transmembrane region" description="Helical" evidence="1">
    <location>
        <begin position="33"/>
        <end position="60"/>
    </location>
</feature>
<organism evidence="2 3">
    <name type="scientific">Gigaspora rosea</name>
    <dbReference type="NCBI Taxonomy" id="44941"/>
    <lineage>
        <taxon>Eukaryota</taxon>
        <taxon>Fungi</taxon>
        <taxon>Fungi incertae sedis</taxon>
        <taxon>Mucoromycota</taxon>
        <taxon>Glomeromycotina</taxon>
        <taxon>Glomeromycetes</taxon>
        <taxon>Diversisporales</taxon>
        <taxon>Gigasporaceae</taxon>
        <taxon>Gigaspora</taxon>
    </lineage>
</organism>
<evidence type="ECO:0000313" key="2">
    <source>
        <dbReference type="EMBL" id="RIB25983.1"/>
    </source>
</evidence>
<reference evidence="2 3" key="1">
    <citation type="submission" date="2018-06" db="EMBL/GenBank/DDBJ databases">
        <title>Comparative genomics reveals the genomic features of Rhizophagus irregularis, R. cerebriforme, R. diaphanum and Gigaspora rosea, and their symbiotic lifestyle signature.</title>
        <authorList>
            <person name="Morin E."/>
            <person name="San Clemente H."/>
            <person name="Chen E.C.H."/>
            <person name="De La Providencia I."/>
            <person name="Hainaut M."/>
            <person name="Kuo A."/>
            <person name="Kohler A."/>
            <person name="Murat C."/>
            <person name="Tang N."/>
            <person name="Roy S."/>
            <person name="Loubradou J."/>
            <person name="Henrissat B."/>
            <person name="Grigoriev I.V."/>
            <person name="Corradi N."/>
            <person name="Roux C."/>
            <person name="Martin F.M."/>
        </authorList>
    </citation>
    <scope>NUCLEOTIDE SEQUENCE [LARGE SCALE GENOMIC DNA]</scope>
    <source>
        <strain evidence="2 3">DAOM 194757</strain>
    </source>
</reference>
<protein>
    <submittedName>
        <fullName evidence="2">Uncharacterized protein</fullName>
    </submittedName>
</protein>
<evidence type="ECO:0000313" key="3">
    <source>
        <dbReference type="Proteomes" id="UP000266673"/>
    </source>
</evidence>
<keyword evidence="1" id="KW-1133">Transmembrane helix</keyword>
<dbReference type="EMBL" id="QKWP01000154">
    <property type="protein sequence ID" value="RIB25983.1"/>
    <property type="molecule type" value="Genomic_DNA"/>
</dbReference>
<keyword evidence="1" id="KW-0812">Transmembrane</keyword>
<accession>A0A397W109</accession>
<keyword evidence="1" id="KW-0472">Membrane</keyword>
<evidence type="ECO:0000256" key="1">
    <source>
        <dbReference type="SAM" id="Phobius"/>
    </source>
</evidence>
<gene>
    <name evidence="2" type="ORF">C2G38_2066166</name>
</gene>
<comment type="caution">
    <text evidence="2">The sequence shown here is derived from an EMBL/GenBank/DDBJ whole genome shotgun (WGS) entry which is preliminary data.</text>
</comment>
<dbReference type="Proteomes" id="UP000266673">
    <property type="component" value="Unassembled WGS sequence"/>
</dbReference>
<keyword evidence="3" id="KW-1185">Reference proteome</keyword>